<evidence type="ECO:0000313" key="1">
    <source>
        <dbReference type="EnsemblPlants" id="OGLUM09G09590.1"/>
    </source>
</evidence>
<evidence type="ECO:0000313" key="2">
    <source>
        <dbReference type="Proteomes" id="UP000026961"/>
    </source>
</evidence>
<protein>
    <submittedName>
        <fullName evidence="1">Uncharacterized protein</fullName>
    </submittedName>
</protein>
<reference evidence="1" key="2">
    <citation type="submission" date="2018-05" db="EMBL/GenBank/DDBJ databases">
        <title>OgluRS3 (Oryza glumaepatula Reference Sequence Version 3).</title>
        <authorList>
            <person name="Zhang J."/>
            <person name="Kudrna D."/>
            <person name="Lee S."/>
            <person name="Talag J."/>
            <person name="Welchert J."/>
            <person name="Wing R.A."/>
        </authorList>
    </citation>
    <scope>NUCLEOTIDE SEQUENCE [LARGE SCALE GENOMIC DNA]</scope>
</reference>
<sequence>MGGDVWMWSWWDDGLCWREAGMGLDVRDGDFFIVGRVFSLPSVSPFFGRTLFWSWGMLGGGRRLRLTVEVYGGWMAFRGWPRARLCRWLQSRCWRNPCRAFGRFDNDGVRGCCFPPWRRCHGAISYPHKSLGENLVPIFGRVAAASCVVSSLGASLRRSSNASMTADGFAFLGPLLSCGGRHALRLFLLMKSKLLADRGAATLGNDDMLQSLLRSSGAGRVKEVAPRWLG</sequence>
<dbReference type="HOGENOM" id="CLU_1206433_0_0_1"/>
<dbReference type="Proteomes" id="UP000026961">
    <property type="component" value="Chromosome 9"/>
</dbReference>
<name>A0A0E0B2L9_9ORYZ</name>
<accession>A0A0E0B2L9</accession>
<dbReference type="AlphaFoldDB" id="A0A0E0B2L9"/>
<dbReference type="Gramene" id="OGLUM09G09590.1">
    <property type="protein sequence ID" value="OGLUM09G09590.1"/>
    <property type="gene ID" value="OGLUM09G09590"/>
</dbReference>
<proteinExistence type="predicted"/>
<keyword evidence="2" id="KW-1185">Reference proteome</keyword>
<organism evidence="1">
    <name type="scientific">Oryza glumipatula</name>
    <dbReference type="NCBI Taxonomy" id="40148"/>
    <lineage>
        <taxon>Eukaryota</taxon>
        <taxon>Viridiplantae</taxon>
        <taxon>Streptophyta</taxon>
        <taxon>Embryophyta</taxon>
        <taxon>Tracheophyta</taxon>
        <taxon>Spermatophyta</taxon>
        <taxon>Magnoliopsida</taxon>
        <taxon>Liliopsida</taxon>
        <taxon>Poales</taxon>
        <taxon>Poaceae</taxon>
        <taxon>BOP clade</taxon>
        <taxon>Oryzoideae</taxon>
        <taxon>Oryzeae</taxon>
        <taxon>Oryzinae</taxon>
        <taxon>Oryza</taxon>
    </lineage>
</organism>
<dbReference type="EnsemblPlants" id="OGLUM09G09590.1">
    <property type="protein sequence ID" value="OGLUM09G09590.1"/>
    <property type="gene ID" value="OGLUM09G09590"/>
</dbReference>
<reference evidence="1" key="1">
    <citation type="submission" date="2015-04" db="UniProtKB">
        <authorList>
            <consortium name="EnsemblPlants"/>
        </authorList>
    </citation>
    <scope>IDENTIFICATION</scope>
</reference>